<gene>
    <name evidence="2" type="ORF">FWK35_00020315</name>
</gene>
<dbReference type="Proteomes" id="UP000478052">
    <property type="component" value="Unassembled WGS sequence"/>
</dbReference>
<evidence type="ECO:0000256" key="1">
    <source>
        <dbReference type="SAM" id="MobiDB-lite"/>
    </source>
</evidence>
<reference evidence="2 3" key="1">
    <citation type="submission" date="2019-08" db="EMBL/GenBank/DDBJ databases">
        <title>Whole genome of Aphis craccivora.</title>
        <authorList>
            <person name="Voronova N.V."/>
            <person name="Shulinski R.S."/>
            <person name="Bandarenka Y.V."/>
            <person name="Zhorov D.G."/>
            <person name="Warner D."/>
        </authorList>
    </citation>
    <scope>NUCLEOTIDE SEQUENCE [LARGE SCALE GENOMIC DNA]</scope>
    <source>
        <strain evidence="2">180601</strain>
        <tissue evidence="2">Whole Body</tissue>
    </source>
</reference>
<keyword evidence="3" id="KW-1185">Reference proteome</keyword>
<evidence type="ECO:0000313" key="3">
    <source>
        <dbReference type="Proteomes" id="UP000478052"/>
    </source>
</evidence>
<proteinExistence type="predicted"/>
<evidence type="ECO:0000313" key="2">
    <source>
        <dbReference type="EMBL" id="KAF0746443.1"/>
    </source>
</evidence>
<feature type="non-terminal residue" evidence="2">
    <location>
        <position position="20"/>
    </location>
</feature>
<comment type="caution">
    <text evidence="2">The sequence shown here is derived from an EMBL/GenBank/DDBJ whole genome shotgun (WGS) entry which is preliminary data.</text>
</comment>
<sequence length="20" mass="2307">MEVAADQEKLELSNVEIMQE</sequence>
<organism evidence="2 3">
    <name type="scientific">Aphis craccivora</name>
    <name type="common">Cowpea aphid</name>
    <dbReference type="NCBI Taxonomy" id="307492"/>
    <lineage>
        <taxon>Eukaryota</taxon>
        <taxon>Metazoa</taxon>
        <taxon>Ecdysozoa</taxon>
        <taxon>Arthropoda</taxon>
        <taxon>Hexapoda</taxon>
        <taxon>Insecta</taxon>
        <taxon>Pterygota</taxon>
        <taxon>Neoptera</taxon>
        <taxon>Paraneoptera</taxon>
        <taxon>Hemiptera</taxon>
        <taxon>Sternorrhyncha</taxon>
        <taxon>Aphidomorpha</taxon>
        <taxon>Aphidoidea</taxon>
        <taxon>Aphididae</taxon>
        <taxon>Aphidini</taxon>
        <taxon>Aphis</taxon>
        <taxon>Aphis</taxon>
    </lineage>
</organism>
<accession>A0A6G0XZM0</accession>
<protein>
    <submittedName>
        <fullName evidence="2">Uncharacterized protein</fullName>
    </submittedName>
</protein>
<feature type="region of interest" description="Disordered" evidence="1">
    <location>
        <begin position="1"/>
        <end position="20"/>
    </location>
</feature>
<dbReference type="AlphaFoldDB" id="A0A6G0XZM0"/>
<feature type="compositionally biased region" description="Basic and acidic residues" evidence="1">
    <location>
        <begin position="1"/>
        <end position="11"/>
    </location>
</feature>
<dbReference type="EMBL" id="VUJU01007207">
    <property type="protein sequence ID" value="KAF0746443.1"/>
    <property type="molecule type" value="Genomic_DNA"/>
</dbReference>
<name>A0A6G0XZM0_APHCR</name>